<evidence type="ECO:0000313" key="2">
    <source>
        <dbReference type="EMBL" id="MBD8875438.1"/>
    </source>
</evidence>
<dbReference type="InterPro" id="IPR011740">
    <property type="entry name" value="DUF2460"/>
</dbReference>
<evidence type="ECO:0000313" key="3">
    <source>
        <dbReference type="Proteomes" id="UP000615687"/>
    </source>
</evidence>
<dbReference type="EMBL" id="JACYXJ010000002">
    <property type="protein sequence ID" value="MBD8875438.1"/>
    <property type="molecule type" value="Genomic_DNA"/>
</dbReference>
<protein>
    <submittedName>
        <fullName evidence="2">DUF2460 domain-containing protein</fullName>
    </submittedName>
</protein>
<evidence type="ECO:0000259" key="1">
    <source>
        <dbReference type="Pfam" id="PF09343"/>
    </source>
</evidence>
<dbReference type="RefSeq" id="WP_192107576.1">
    <property type="nucleotide sequence ID" value="NZ_JACYXJ010000002.1"/>
</dbReference>
<organism evidence="2 3">
    <name type="scientific">Roseibium polysiphoniae</name>
    <dbReference type="NCBI Taxonomy" id="2571221"/>
    <lineage>
        <taxon>Bacteria</taxon>
        <taxon>Pseudomonadati</taxon>
        <taxon>Pseudomonadota</taxon>
        <taxon>Alphaproteobacteria</taxon>
        <taxon>Hyphomicrobiales</taxon>
        <taxon>Stappiaceae</taxon>
        <taxon>Roseibium</taxon>
    </lineage>
</organism>
<dbReference type="NCBIfam" id="TIGR02217">
    <property type="entry name" value="chp_TIGR02217"/>
    <property type="match status" value="1"/>
</dbReference>
<gene>
    <name evidence="2" type="ORF">IG617_03960</name>
</gene>
<comment type="caution">
    <text evidence="2">The sequence shown here is derived from an EMBL/GenBank/DDBJ whole genome shotgun (WGS) entry which is preliminary data.</text>
</comment>
<proteinExistence type="predicted"/>
<dbReference type="Pfam" id="PF09343">
    <property type="entry name" value="DUF2460"/>
    <property type="match status" value="1"/>
</dbReference>
<dbReference type="Proteomes" id="UP000615687">
    <property type="component" value="Unassembled WGS sequence"/>
</dbReference>
<name>A0ABR9C753_9HYPH</name>
<sequence>MPGDFHDVRFPPRISLKCRGGPERKTVVVSLASGKEQRNSQWADSRRRYDAGYGVRTVDDLHEVLDFFEERRGRLIGFRWKDWSDFKSCAPLETPTAVDQTLGAGDGAQTDFQLIKTYGGAFNPYPRAITKPVAGSVLIALDGVVQGGGFGLDASTGIVSFAAAPGFGVTISAGFEFDVPARFDTDRLDIELDNHRLGTVPAIPVLEVLS</sequence>
<reference evidence="2 3" key="1">
    <citation type="submission" date="2020-09" db="EMBL/GenBank/DDBJ databases">
        <title>The genome sequence of type strain Labrenzia polysiphoniae KACC 19711.</title>
        <authorList>
            <person name="Liu Y."/>
        </authorList>
    </citation>
    <scope>NUCLEOTIDE SEQUENCE [LARGE SCALE GENOMIC DNA]</scope>
    <source>
        <strain evidence="2 3">KACC 19711</strain>
    </source>
</reference>
<feature type="domain" description="DUF2460" evidence="1">
    <location>
        <begin position="6"/>
        <end position="208"/>
    </location>
</feature>
<accession>A0ABR9C753</accession>
<keyword evidence="3" id="KW-1185">Reference proteome</keyword>